<keyword evidence="4" id="KW-0206">Cytoskeleton</keyword>
<dbReference type="GeneTree" id="ENSGT00940000153866"/>
<dbReference type="Pfam" id="PF13864">
    <property type="entry name" value="Enkurin"/>
    <property type="match status" value="1"/>
</dbReference>
<evidence type="ECO:0000313" key="8">
    <source>
        <dbReference type="Ensembl" id="ENSGMOP00000016924.2"/>
    </source>
</evidence>
<reference evidence="8" key="2">
    <citation type="submission" date="2025-09" db="UniProtKB">
        <authorList>
            <consortium name="Ensembl"/>
        </authorList>
    </citation>
    <scope>IDENTIFICATION</scope>
</reference>
<reference evidence="8" key="1">
    <citation type="submission" date="2025-08" db="UniProtKB">
        <authorList>
            <consortium name="Ensembl"/>
        </authorList>
    </citation>
    <scope>IDENTIFICATION</scope>
</reference>
<feature type="compositionally biased region" description="Basic and acidic residues" evidence="6">
    <location>
        <begin position="35"/>
        <end position="44"/>
    </location>
</feature>
<keyword evidence="5" id="KW-0966">Cell projection</keyword>
<feature type="domain" description="Enkurin" evidence="7">
    <location>
        <begin position="163"/>
        <end position="255"/>
    </location>
</feature>
<evidence type="ECO:0000256" key="3">
    <source>
        <dbReference type="ARBA" id="ARBA00022490"/>
    </source>
</evidence>
<keyword evidence="3" id="KW-0963">Cytoplasm</keyword>
<evidence type="ECO:0000256" key="1">
    <source>
        <dbReference type="ARBA" id="ARBA00004138"/>
    </source>
</evidence>
<sequence>MEYPPESIHTLIPREEVRIEKPQRYTSRFRTTVVQEKKSSKDAMKTMGPAKVEMPSPDKYLQKNSRDNKLPEKKASTKAGEHSYTHRKPDVPTRSDVPLMGLHSNKDFVKTNVVETTMSEPRKPKPIYADTKRGHRQLLEDSGLVPKYIQKKDYGETPQYLNQRREEVQRAQQEYDQYVSDRMKEGAMKVLSAEERSSIMVGLKKNWEDLNRQYQGLSMVTDTITKKHRKERLEHAMRQLESHISMLERYTTIYVAND</sequence>
<dbReference type="InterPro" id="IPR052102">
    <property type="entry name" value="Enkurin_domain-protein"/>
</dbReference>
<feature type="region of interest" description="Disordered" evidence="6">
    <location>
        <begin position="28"/>
        <end position="101"/>
    </location>
</feature>
<evidence type="ECO:0000256" key="5">
    <source>
        <dbReference type="ARBA" id="ARBA00023273"/>
    </source>
</evidence>
<keyword evidence="9" id="KW-1185">Reference proteome</keyword>
<dbReference type="PANTHER" id="PTHR21490">
    <property type="entry name" value="ENKURIN-RELATED"/>
    <property type="match status" value="1"/>
</dbReference>
<gene>
    <name evidence="8" type="primary">ENKUR</name>
    <name evidence="8" type="synonym">enkur</name>
</gene>
<protein>
    <submittedName>
        <fullName evidence="8">Enkurin, TRPC channel interacting protein</fullName>
    </submittedName>
</protein>
<evidence type="ECO:0000313" key="9">
    <source>
        <dbReference type="Proteomes" id="UP000694546"/>
    </source>
</evidence>
<organism evidence="8 9">
    <name type="scientific">Gadus morhua</name>
    <name type="common">Atlantic cod</name>
    <dbReference type="NCBI Taxonomy" id="8049"/>
    <lineage>
        <taxon>Eukaryota</taxon>
        <taxon>Metazoa</taxon>
        <taxon>Chordata</taxon>
        <taxon>Craniata</taxon>
        <taxon>Vertebrata</taxon>
        <taxon>Euteleostomi</taxon>
        <taxon>Actinopterygii</taxon>
        <taxon>Neopterygii</taxon>
        <taxon>Teleostei</taxon>
        <taxon>Neoteleostei</taxon>
        <taxon>Acanthomorphata</taxon>
        <taxon>Zeiogadaria</taxon>
        <taxon>Gadariae</taxon>
        <taxon>Gadiformes</taxon>
        <taxon>Gadoidei</taxon>
        <taxon>Gadidae</taxon>
        <taxon>Gadus</taxon>
    </lineage>
</organism>
<dbReference type="PANTHER" id="PTHR21490:SF0">
    <property type="entry name" value="ENKURIN"/>
    <property type="match status" value="1"/>
</dbReference>
<feature type="compositionally biased region" description="Basic and acidic residues" evidence="6">
    <location>
        <begin position="60"/>
        <end position="93"/>
    </location>
</feature>
<dbReference type="AlphaFoldDB" id="A0A8C4ZKS0"/>
<dbReference type="OMA" id="DIPSRYD"/>
<dbReference type="Proteomes" id="UP000694546">
    <property type="component" value="Chromosome 23"/>
</dbReference>
<dbReference type="GO" id="GO:0001669">
    <property type="term" value="C:acrosomal vesicle"/>
    <property type="evidence" value="ECO:0007669"/>
    <property type="project" value="TreeGrafter"/>
</dbReference>
<dbReference type="PROSITE" id="PS51665">
    <property type="entry name" value="ENKURIN"/>
    <property type="match status" value="1"/>
</dbReference>
<evidence type="ECO:0000256" key="6">
    <source>
        <dbReference type="SAM" id="MobiDB-lite"/>
    </source>
</evidence>
<proteinExistence type="predicted"/>
<dbReference type="GO" id="GO:0005516">
    <property type="term" value="F:calmodulin binding"/>
    <property type="evidence" value="ECO:0007669"/>
    <property type="project" value="TreeGrafter"/>
</dbReference>
<dbReference type="GeneID" id="115537464"/>
<accession>A0A8C4ZKS0</accession>
<evidence type="ECO:0000256" key="2">
    <source>
        <dbReference type="ARBA" id="ARBA00004245"/>
    </source>
</evidence>
<dbReference type="InterPro" id="IPR027012">
    <property type="entry name" value="Enkurin_dom"/>
</dbReference>
<dbReference type="GO" id="GO:0005879">
    <property type="term" value="C:axonemal microtubule"/>
    <property type="evidence" value="ECO:0007669"/>
    <property type="project" value="TreeGrafter"/>
</dbReference>
<comment type="subcellular location">
    <subcellularLocation>
        <location evidence="1">Cell projection</location>
        <location evidence="1">Cilium</location>
    </subcellularLocation>
    <subcellularLocation>
        <location evidence="2">Cytoplasm</location>
        <location evidence="2">Cytoskeleton</location>
    </subcellularLocation>
</comment>
<name>A0A8C4ZKS0_GADMO</name>
<evidence type="ECO:0000259" key="7">
    <source>
        <dbReference type="PROSITE" id="PS51665"/>
    </source>
</evidence>
<evidence type="ECO:0000256" key="4">
    <source>
        <dbReference type="ARBA" id="ARBA00023212"/>
    </source>
</evidence>
<dbReference type="Ensembl" id="ENSGMOT00000017346.2">
    <property type="protein sequence ID" value="ENSGMOP00000016924.2"/>
    <property type="gene ID" value="ENSGMOG00000015784.2"/>
</dbReference>
<dbReference type="RefSeq" id="XP_030205279.1">
    <property type="nucleotide sequence ID" value="XM_030349419.1"/>
</dbReference>